<sequence length="414" mass="47663">MSDFLRRINEHIVIRQATIHDLPSLASFYSEVDHPDQAVWIEIMMDGRHPYTRPEHFIIAWDTKSNEIAASAIFMPWVYSYEQIEIQVSRIEQVFTRPAYQGQGIMRGIMDEIHRLSNERGDDMQVVFGKPVFYRRFGYTLSLPNEQEGRAVTIKASDKMAEDEEPIYRIIDISDQDLPFVARLYTRIYSRYMICLAADEVCFNYAKNIYPNETIRLIVDDKNNAVGFLMYGGAASVYGLELAEEVSYYQVRKSILSDFLSKGIREINLKLGPAHPFYQVLGDYNQSCLPTVSGYARIPDISRFLMRIRSVLAARLASSSYAHYSGSIQLTLHNQFEGYHLEFVDGELMKVDSVSAEYGNVQIARDFLVQILLGRKAVDELTQENAEVYFDNNDLRTLFMILFPKKASYILSLN</sequence>
<dbReference type="EMBL" id="JACXZA010000006">
    <property type="protein sequence ID" value="MBD3921654.1"/>
    <property type="molecule type" value="Genomic_DNA"/>
</dbReference>
<dbReference type="InterPro" id="IPR016181">
    <property type="entry name" value="Acyl_CoA_acyltransferase"/>
</dbReference>
<feature type="domain" description="N-acetyltransferase" evidence="1">
    <location>
        <begin position="12"/>
        <end position="159"/>
    </location>
</feature>
<dbReference type="Proteomes" id="UP000609346">
    <property type="component" value="Unassembled WGS sequence"/>
</dbReference>
<comment type="caution">
    <text evidence="2">The sequence shown here is derived from an EMBL/GenBank/DDBJ whole genome shotgun (WGS) entry which is preliminary data.</text>
</comment>
<dbReference type="PROSITE" id="PS51186">
    <property type="entry name" value="GNAT"/>
    <property type="match status" value="1"/>
</dbReference>
<accession>A0ABR8N0D0</accession>
<name>A0ABR8N0D0_9BACL</name>
<reference evidence="2 3" key="1">
    <citation type="submission" date="2020-09" db="EMBL/GenBank/DDBJ databases">
        <title>Paenibacillus sp. strain PR3 16S rRNA gene Genome sequencing and assembly.</title>
        <authorList>
            <person name="Kim J."/>
        </authorList>
    </citation>
    <scope>NUCLEOTIDE SEQUENCE [LARGE SCALE GENOMIC DNA]</scope>
    <source>
        <strain evidence="2 3">PR3</strain>
    </source>
</reference>
<dbReference type="CDD" id="cd04301">
    <property type="entry name" value="NAT_SF"/>
    <property type="match status" value="1"/>
</dbReference>
<organism evidence="2 3">
    <name type="scientific">Paenibacillus terricola</name>
    <dbReference type="NCBI Taxonomy" id="2763503"/>
    <lineage>
        <taxon>Bacteria</taxon>
        <taxon>Bacillati</taxon>
        <taxon>Bacillota</taxon>
        <taxon>Bacilli</taxon>
        <taxon>Bacillales</taxon>
        <taxon>Paenibacillaceae</taxon>
        <taxon>Paenibacillus</taxon>
    </lineage>
</organism>
<proteinExistence type="predicted"/>
<evidence type="ECO:0000313" key="2">
    <source>
        <dbReference type="EMBL" id="MBD3921654.1"/>
    </source>
</evidence>
<dbReference type="Pfam" id="PF13527">
    <property type="entry name" value="Acetyltransf_9"/>
    <property type="match status" value="1"/>
</dbReference>
<dbReference type="Gene3D" id="3.40.630.30">
    <property type="match status" value="1"/>
</dbReference>
<dbReference type="SUPFAM" id="SSF55729">
    <property type="entry name" value="Acyl-CoA N-acyltransferases (Nat)"/>
    <property type="match status" value="1"/>
</dbReference>
<dbReference type="InterPro" id="IPR000182">
    <property type="entry name" value="GNAT_dom"/>
</dbReference>
<keyword evidence="3" id="KW-1185">Reference proteome</keyword>
<evidence type="ECO:0000313" key="3">
    <source>
        <dbReference type="Proteomes" id="UP000609346"/>
    </source>
</evidence>
<protein>
    <submittedName>
        <fullName evidence="2">GNAT family N-acetyltransferase</fullName>
    </submittedName>
</protein>
<dbReference type="RefSeq" id="WP_191205944.1">
    <property type="nucleotide sequence ID" value="NZ_JACXZA010000006.1"/>
</dbReference>
<gene>
    <name evidence="2" type="ORF">H8B09_22990</name>
</gene>
<evidence type="ECO:0000259" key="1">
    <source>
        <dbReference type="PROSITE" id="PS51186"/>
    </source>
</evidence>